<dbReference type="PANTHER" id="PTHR45982">
    <property type="entry name" value="REGULATOR OF CHROMOSOME CONDENSATION"/>
    <property type="match status" value="1"/>
</dbReference>
<dbReference type="GeneID" id="19275012"/>
<evidence type="ECO:0000256" key="2">
    <source>
        <dbReference type="ARBA" id="ARBA00022737"/>
    </source>
</evidence>
<gene>
    <name evidence="6" type="ORF">PFICI_09999</name>
</gene>
<feature type="region of interest" description="Disordered" evidence="4">
    <location>
        <begin position="228"/>
        <end position="261"/>
    </location>
</feature>
<feature type="compositionally biased region" description="Basic and acidic residues" evidence="4">
    <location>
        <begin position="120"/>
        <end position="129"/>
    </location>
</feature>
<dbReference type="EMBL" id="KI912115">
    <property type="protein sequence ID" value="ETS77937.1"/>
    <property type="molecule type" value="Genomic_DNA"/>
</dbReference>
<dbReference type="PROSITE" id="PS00626">
    <property type="entry name" value="RCC1_2"/>
    <property type="match status" value="1"/>
</dbReference>
<keyword evidence="1" id="KW-0344">Guanine-nucleotide releasing factor</keyword>
<organism evidence="6 7">
    <name type="scientific">Pestalotiopsis fici (strain W106-1 / CGMCC3.15140)</name>
    <dbReference type="NCBI Taxonomy" id="1229662"/>
    <lineage>
        <taxon>Eukaryota</taxon>
        <taxon>Fungi</taxon>
        <taxon>Dikarya</taxon>
        <taxon>Ascomycota</taxon>
        <taxon>Pezizomycotina</taxon>
        <taxon>Sordariomycetes</taxon>
        <taxon>Xylariomycetidae</taxon>
        <taxon>Amphisphaeriales</taxon>
        <taxon>Sporocadaceae</taxon>
        <taxon>Pestalotiopsis</taxon>
    </lineage>
</organism>
<dbReference type="PANTHER" id="PTHR45982:SF1">
    <property type="entry name" value="REGULATOR OF CHROMOSOME CONDENSATION"/>
    <property type="match status" value="1"/>
</dbReference>
<dbReference type="InParanoid" id="W3WXS6"/>
<dbReference type="HOGENOM" id="CLU_005210_4_0_1"/>
<dbReference type="InterPro" id="IPR058923">
    <property type="entry name" value="RCC1-like_dom"/>
</dbReference>
<dbReference type="GO" id="GO:0005737">
    <property type="term" value="C:cytoplasm"/>
    <property type="evidence" value="ECO:0007669"/>
    <property type="project" value="TreeGrafter"/>
</dbReference>
<dbReference type="InterPro" id="IPR051553">
    <property type="entry name" value="Ran_GTPase-activating"/>
</dbReference>
<evidence type="ECO:0000256" key="1">
    <source>
        <dbReference type="ARBA" id="ARBA00022658"/>
    </source>
</evidence>
<dbReference type="InterPro" id="IPR009091">
    <property type="entry name" value="RCC1/BLIP-II"/>
</dbReference>
<dbReference type="InterPro" id="IPR000408">
    <property type="entry name" value="Reg_chr_condens"/>
</dbReference>
<dbReference type="KEGG" id="pfy:PFICI_09999"/>
<feature type="compositionally biased region" description="Basic and acidic residues" evidence="4">
    <location>
        <begin position="228"/>
        <end position="240"/>
    </location>
</feature>
<feature type="domain" description="RCC1-like" evidence="5">
    <location>
        <begin position="155"/>
        <end position="576"/>
    </location>
</feature>
<feature type="repeat" description="RCC1" evidence="3">
    <location>
        <begin position="153"/>
        <end position="213"/>
    </location>
</feature>
<keyword evidence="7" id="KW-1185">Reference proteome</keyword>
<dbReference type="GO" id="GO:0005085">
    <property type="term" value="F:guanyl-nucleotide exchange factor activity"/>
    <property type="evidence" value="ECO:0007669"/>
    <property type="project" value="TreeGrafter"/>
</dbReference>
<feature type="repeat" description="RCC1" evidence="3">
    <location>
        <begin position="462"/>
        <end position="526"/>
    </location>
</feature>
<name>W3WXS6_PESFW</name>
<feature type="region of interest" description="Disordered" evidence="4">
    <location>
        <begin position="1"/>
        <end position="143"/>
    </location>
</feature>
<evidence type="ECO:0000259" key="5">
    <source>
        <dbReference type="Pfam" id="PF25390"/>
    </source>
</evidence>
<dbReference type="PRINTS" id="PR00633">
    <property type="entry name" value="RCCNDNSATION"/>
</dbReference>
<dbReference type="PROSITE" id="PS00625">
    <property type="entry name" value="RCC1_1"/>
    <property type="match status" value="1"/>
</dbReference>
<dbReference type="Gene3D" id="2.130.10.30">
    <property type="entry name" value="Regulator of chromosome condensation 1/beta-lactamase-inhibitor protein II"/>
    <property type="match status" value="1"/>
</dbReference>
<proteinExistence type="predicted"/>
<feature type="repeat" description="RCC1" evidence="3">
    <location>
        <begin position="405"/>
        <end position="461"/>
    </location>
</feature>
<evidence type="ECO:0000313" key="6">
    <source>
        <dbReference type="EMBL" id="ETS77937.1"/>
    </source>
</evidence>
<evidence type="ECO:0000313" key="7">
    <source>
        <dbReference type="Proteomes" id="UP000030651"/>
    </source>
</evidence>
<dbReference type="Pfam" id="PF25390">
    <property type="entry name" value="WD40_RLD"/>
    <property type="match status" value="1"/>
</dbReference>
<feature type="repeat" description="RCC1" evidence="3">
    <location>
        <begin position="347"/>
        <end position="404"/>
    </location>
</feature>
<dbReference type="SUPFAM" id="SSF50985">
    <property type="entry name" value="RCC1/BLIP-II"/>
    <property type="match status" value="1"/>
</dbReference>
<keyword evidence="2" id="KW-0677">Repeat</keyword>
<protein>
    <recommendedName>
        <fullName evidence="5">RCC1-like domain-containing protein</fullName>
    </recommendedName>
</protein>
<reference evidence="7" key="1">
    <citation type="journal article" date="2015" name="BMC Genomics">
        <title>Genomic and transcriptomic analysis of the endophytic fungus Pestalotiopsis fici reveals its lifestyle and high potential for synthesis of natural products.</title>
        <authorList>
            <person name="Wang X."/>
            <person name="Zhang X."/>
            <person name="Liu L."/>
            <person name="Xiang M."/>
            <person name="Wang W."/>
            <person name="Sun X."/>
            <person name="Che Y."/>
            <person name="Guo L."/>
            <person name="Liu G."/>
            <person name="Guo L."/>
            <person name="Wang C."/>
            <person name="Yin W.B."/>
            <person name="Stadler M."/>
            <person name="Zhang X."/>
            <person name="Liu X."/>
        </authorList>
    </citation>
    <scope>NUCLEOTIDE SEQUENCE [LARGE SCALE GENOMIC DNA]</scope>
    <source>
        <strain evidence="7">W106-1 / CGMCC3.15140</strain>
    </source>
</reference>
<dbReference type="OrthoDB" id="61110at2759"/>
<accession>W3WXS6</accession>
<feature type="compositionally biased region" description="Low complexity" evidence="4">
    <location>
        <begin position="90"/>
        <end position="114"/>
    </location>
</feature>
<dbReference type="OMA" id="RPAKLTY"/>
<dbReference type="PROSITE" id="PS50012">
    <property type="entry name" value="RCC1_3"/>
    <property type="match status" value="6"/>
</dbReference>
<evidence type="ECO:0000256" key="3">
    <source>
        <dbReference type="PROSITE-ProRule" id="PRU00235"/>
    </source>
</evidence>
<feature type="compositionally biased region" description="Low complexity" evidence="4">
    <location>
        <begin position="10"/>
        <end position="32"/>
    </location>
</feature>
<dbReference type="FunCoup" id="W3WXS6">
    <property type="interactions" value="971"/>
</dbReference>
<feature type="repeat" description="RCC1" evidence="3">
    <location>
        <begin position="294"/>
        <end position="346"/>
    </location>
</feature>
<sequence>MPPRAKKTESSAPAKAAATTKASTKSAATKAAKVTKKTTTEIPSRSRKAAPAKKVEEEETKDDAAEVPEVNGDAKEEVEETEETEEEVAKPAQKKTAASSKAATATASKASVKAKTTKRKDRDDEDQKPAKKSRKAVLPGPGNPINKLPEVILDIFVFGEGTSGELGLGNQKHENKKPVDVKRPRLNHNLDALKVGVVAISCGGMHVVALTHDNKILTWGVNDDRALGRDTTWDGGVRDADDSDSDDDDEGFKEMNPNEATPGRVNFDDVVAAGTRFVQVVATDSASFVLTEDGRVFGWGTFRGSDGIIGFTNTVRVQQFPVQVEGLKNITRLAAGANHVLALDSDGKVFTWGSGGQFQLGRKAITRGNKNTGLNPEPCGRFTRKHHAVAISAGSYHSFYIDNDGEVHAWGLNNYSQTGHNDDAGRDDAMVLNPKIVKSLRGKKIVSIEGGMHHSVAATAEGELLTWGRVDGHQVGHHASVYNEDNTVYDEHEKPRILIEPTVAGRDFKTTFVAAGTDNNFAITDKGTVYSWGFSANYQTGQGTTQDIEEPTLIDNTAIRDRNIVWAGAGGQYSIVAASHPTQPPGVVVNGHIAQNGVNGH</sequence>
<evidence type="ECO:0000256" key="4">
    <source>
        <dbReference type="SAM" id="MobiDB-lite"/>
    </source>
</evidence>
<feature type="repeat" description="RCC1" evidence="3">
    <location>
        <begin position="527"/>
        <end position="580"/>
    </location>
</feature>
<dbReference type="STRING" id="1229662.W3WXS6"/>
<dbReference type="Proteomes" id="UP000030651">
    <property type="component" value="Unassembled WGS sequence"/>
</dbReference>
<dbReference type="RefSeq" id="XP_007836771.1">
    <property type="nucleotide sequence ID" value="XM_007838580.1"/>
</dbReference>
<dbReference type="AlphaFoldDB" id="W3WXS6"/>
<feature type="compositionally biased region" description="Acidic residues" evidence="4">
    <location>
        <begin position="76"/>
        <end position="86"/>
    </location>
</feature>
<feature type="compositionally biased region" description="Acidic residues" evidence="4">
    <location>
        <begin position="241"/>
        <end position="251"/>
    </location>
</feature>
<dbReference type="eggNOG" id="KOG1426">
    <property type="taxonomic scope" value="Eukaryota"/>
</dbReference>